<protein>
    <submittedName>
        <fullName evidence="1">Uncharacterized protein</fullName>
    </submittedName>
</protein>
<evidence type="ECO:0000313" key="1">
    <source>
        <dbReference type="EMBL" id="MBD2189771.1"/>
    </source>
</evidence>
<gene>
    <name evidence="1" type="ORF">H6F41_16690</name>
</gene>
<name>A0ABR8A0L4_9CYAN</name>
<dbReference type="EMBL" id="JACJQB010000051">
    <property type="protein sequence ID" value="MBD2189771.1"/>
    <property type="molecule type" value="Genomic_DNA"/>
</dbReference>
<sequence length="98" mass="10732">MLLDRAKIPASITTHEQLITWAALAIRFNTTTLTFVRQANEEPTRLADVGIFRDAAGDDRVGILVYPSLNANWQNSATKIWTQANPLSTSAQAAAFDS</sequence>
<dbReference type="Proteomes" id="UP000642094">
    <property type="component" value="Unassembled WGS sequence"/>
</dbReference>
<comment type="caution">
    <text evidence="1">The sequence shown here is derived from an EMBL/GenBank/DDBJ whole genome shotgun (WGS) entry which is preliminary data.</text>
</comment>
<evidence type="ECO:0000313" key="2">
    <source>
        <dbReference type="Proteomes" id="UP000642094"/>
    </source>
</evidence>
<reference evidence="1 2" key="1">
    <citation type="journal article" date="2020" name="ISME J.">
        <title>Comparative genomics reveals insights into cyanobacterial evolution and habitat adaptation.</title>
        <authorList>
            <person name="Chen M.Y."/>
            <person name="Teng W.K."/>
            <person name="Zhao L."/>
            <person name="Hu C.X."/>
            <person name="Zhou Y.K."/>
            <person name="Han B.P."/>
            <person name="Song L.R."/>
            <person name="Shu W.S."/>
        </authorList>
    </citation>
    <scope>NUCLEOTIDE SEQUENCE [LARGE SCALE GENOMIC DNA]</scope>
    <source>
        <strain evidence="1 2">FACHB-723</strain>
    </source>
</reference>
<accession>A0ABR8A0L4</accession>
<keyword evidence="2" id="KW-1185">Reference proteome</keyword>
<proteinExistence type="predicted"/>
<organism evidence="1 2">
    <name type="scientific">Pseudanabaena mucicola FACHB-723</name>
    <dbReference type="NCBI Taxonomy" id="2692860"/>
    <lineage>
        <taxon>Bacteria</taxon>
        <taxon>Bacillati</taxon>
        <taxon>Cyanobacteriota</taxon>
        <taxon>Cyanophyceae</taxon>
        <taxon>Pseudanabaenales</taxon>
        <taxon>Pseudanabaenaceae</taxon>
        <taxon>Pseudanabaena</taxon>
    </lineage>
</organism>